<organism evidence="2 3">
    <name type="scientific">Kribbella aluminosa</name>
    <dbReference type="NCBI Taxonomy" id="416017"/>
    <lineage>
        <taxon>Bacteria</taxon>
        <taxon>Bacillati</taxon>
        <taxon>Actinomycetota</taxon>
        <taxon>Actinomycetes</taxon>
        <taxon>Propionibacteriales</taxon>
        <taxon>Kribbellaceae</taxon>
        <taxon>Kribbella</taxon>
    </lineage>
</organism>
<keyword evidence="3" id="KW-1185">Reference proteome</keyword>
<comment type="caution">
    <text evidence="2">The sequence shown here is derived from an EMBL/GenBank/DDBJ whole genome shotgun (WGS) entry which is preliminary data.</text>
</comment>
<evidence type="ECO:0000313" key="3">
    <source>
        <dbReference type="Proteomes" id="UP000755585"/>
    </source>
</evidence>
<feature type="region of interest" description="Disordered" evidence="1">
    <location>
        <begin position="70"/>
        <end position="95"/>
    </location>
</feature>
<name>A0ABS4UJJ0_9ACTN</name>
<evidence type="ECO:0000313" key="2">
    <source>
        <dbReference type="EMBL" id="MBP2351699.1"/>
    </source>
</evidence>
<proteinExistence type="predicted"/>
<evidence type="ECO:0000256" key="1">
    <source>
        <dbReference type="SAM" id="MobiDB-lite"/>
    </source>
</evidence>
<protein>
    <submittedName>
        <fullName evidence="2">Uncharacterized protein</fullName>
    </submittedName>
</protein>
<dbReference type="EMBL" id="JAGINT010000001">
    <property type="protein sequence ID" value="MBP2351699.1"/>
    <property type="molecule type" value="Genomic_DNA"/>
</dbReference>
<gene>
    <name evidence="2" type="ORF">JOF29_002782</name>
</gene>
<sequence>MEMGVAAACIPVVERCGNQASDVQLNLASIAGSGKGCMVFDELEDIADSLVMGCDDLLLGTDIGGCPERRNRLDGREREIESGHGVSRPSSHLTPPDVLDFGLPLGLGQSWFEEANLVPSPF</sequence>
<reference evidence="2 3" key="1">
    <citation type="submission" date="2021-03" db="EMBL/GenBank/DDBJ databases">
        <title>Sequencing the genomes of 1000 actinobacteria strains.</title>
        <authorList>
            <person name="Klenk H.-P."/>
        </authorList>
    </citation>
    <scope>NUCLEOTIDE SEQUENCE [LARGE SCALE GENOMIC DNA]</scope>
    <source>
        <strain evidence="2 3">DSM 18824</strain>
    </source>
</reference>
<dbReference type="Proteomes" id="UP000755585">
    <property type="component" value="Unassembled WGS sequence"/>
</dbReference>
<accession>A0ABS4UJJ0</accession>
<feature type="compositionally biased region" description="Basic and acidic residues" evidence="1">
    <location>
        <begin position="70"/>
        <end position="82"/>
    </location>
</feature>